<dbReference type="Proteomes" id="UP000320421">
    <property type="component" value="Chromosome"/>
</dbReference>
<feature type="signal peptide" evidence="5">
    <location>
        <begin position="1"/>
        <end position="22"/>
    </location>
</feature>
<dbReference type="InterPro" id="IPR017850">
    <property type="entry name" value="Alkaline_phosphatase_core_sf"/>
</dbReference>
<proteinExistence type="inferred from homology"/>
<accession>A0A517PT65</accession>
<evidence type="ECO:0000256" key="2">
    <source>
        <dbReference type="ARBA" id="ARBA00022723"/>
    </source>
</evidence>
<dbReference type="EMBL" id="CP036266">
    <property type="protein sequence ID" value="QDT22567.1"/>
    <property type="molecule type" value="Genomic_DNA"/>
</dbReference>
<keyword evidence="3 7" id="KW-0378">Hydrolase</keyword>
<dbReference type="AlphaFoldDB" id="A0A517PT65"/>
<keyword evidence="5" id="KW-0732">Signal</keyword>
<keyword evidence="4" id="KW-0106">Calcium</keyword>
<dbReference type="Gene3D" id="3.30.1120.10">
    <property type="match status" value="1"/>
</dbReference>
<dbReference type="Gene3D" id="3.40.720.10">
    <property type="entry name" value="Alkaline Phosphatase, subunit A"/>
    <property type="match status" value="1"/>
</dbReference>
<evidence type="ECO:0000313" key="8">
    <source>
        <dbReference type="Proteomes" id="UP000320421"/>
    </source>
</evidence>
<dbReference type="Pfam" id="PF00884">
    <property type="entry name" value="Sulfatase"/>
    <property type="match status" value="1"/>
</dbReference>
<dbReference type="InterPro" id="IPR050738">
    <property type="entry name" value="Sulfatase"/>
</dbReference>
<keyword evidence="8" id="KW-1185">Reference proteome</keyword>
<dbReference type="PANTHER" id="PTHR42693">
    <property type="entry name" value="ARYLSULFATASE FAMILY MEMBER"/>
    <property type="match status" value="1"/>
</dbReference>
<dbReference type="OrthoDB" id="9762324at2"/>
<comment type="similarity">
    <text evidence="1">Belongs to the sulfatase family.</text>
</comment>
<evidence type="ECO:0000259" key="6">
    <source>
        <dbReference type="Pfam" id="PF00884"/>
    </source>
</evidence>
<dbReference type="InterPro" id="IPR024607">
    <property type="entry name" value="Sulfatase_CS"/>
</dbReference>
<dbReference type="RefSeq" id="WP_145188633.1">
    <property type="nucleotide sequence ID" value="NZ_CP036266.1"/>
</dbReference>
<evidence type="ECO:0000256" key="4">
    <source>
        <dbReference type="ARBA" id="ARBA00022837"/>
    </source>
</evidence>
<protein>
    <submittedName>
        <fullName evidence="7">Arylsulfatase</fullName>
        <ecNumber evidence="7">3.1.6.1</ecNumber>
    </submittedName>
</protein>
<keyword evidence="2" id="KW-0479">Metal-binding</keyword>
<evidence type="ECO:0000256" key="5">
    <source>
        <dbReference type="SAM" id="SignalP"/>
    </source>
</evidence>
<name>A0A517PT65_9PLAN</name>
<organism evidence="7 8">
    <name type="scientific">Gimesia chilikensis</name>
    <dbReference type="NCBI Taxonomy" id="2605989"/>
    <lineage>
        <taxon>Bacteria</taxon>
        <taxon>Pseudomonadati</taxon>
        <taxon>Planctomycetota</taxon>
        <taxon>Planctomycetia</taxon>
        <taxon>Planctomycetales</taxon>
        <taxon>Planctomycetaceae</taxon>
        <taxon>Gimesia</taxon>
    </lineage>
</organism>
<reference evidence="7 8" key="1">
    <citation type="submission" date="2019-02" db="EMBL/GenBank/DDBJ databases">
        <title>Deep-cultivation of Planctomycetes and their phenomic and genomic characterization uncovers novel biology.</title>
        <authorList>
            <person name="Wiegand S."/>
            <person name="Jogler M."/>
            <person name="Boedeker C."/>
            <person name="Pinto D."/>
            <person name="Vollmers J."/>
            <person name="Rivas-Marin E."/>
            <person name="Kohn T."/>
            <person name="Peeters S.H."/>
            <person name="Heuer A."/>
            <person name="Rast P."/>
            <person name="Oberbeckmann S."/>
            <person name="Bunk B."/>
            <person name="Jeske O."/>
            <person name="Meyerdierks A."/>
            <person name="Storesund J.E."/>
            <person name="Kallscheuer N."/>
            <person name="Luecker S."/>
            <person name="Lage O.M."/>
            <person name="Pohl T."/>
            <person name="Merkel B.J."/>
            <person name="Hornburger P."/>
            <person name="Mueller R.-W."/>
            <person name="Bruemmer F."/>
            <person name="Labrenz M."/>
            <person name="Spormann A.M."/>
            <person name="Op den Camp H."/>
            <person name="Overmann J."/>
            <person name="Amann R."/>
            <person name="Jetten M.S.M."/>
            <person name="Mascher T."/>
            <person name="Medema M.H."/>
            <person name="Devos D.P."/>
            <person name="Kaster A.-K."/>
            <person name="Ovreas L."/>
            <person name="Rohde M."/>
            <person name="Galperin M.Y."/>
            <person name="Jogler C."/>
        </authorList>
    </citation>
    <scope>NUCLEOTIDE SEQUENCE [LARGE SCALE GENOMIC DNA]</scope>
    <source>
        <strain evidence="7 8">HG66A1</strain>
    </source>
</reference>
<dbReference type="PANTHER" id="PTHR42693:SF43">
    <property type="entry name" value="BLL2667 PROTEIN"/>
    <property type="match status" value="1"/>
</dbReference>
<evidence type="ECO:0000256" key="3">
    <source>
        <dbReference type="ARBA" id="ARBA00022801"/>
    </source>
</evidence>
<evidence type="ECO:0000313" key="7">
    <source>
        <dbReference type="EMBL" id="QDT22567.1"/>
    </source>
</evidence>
<dbReference type="EC" id="3.1.6.1" evidence="7"/>
<dbReference type="SUPFAM" id="SSF53649">
    <property type="entry name" value="Alkaline phosphatase-like"/>
    <property type="match status" value="1"/>
</dbReference>
<feature type="chain" id="PRO_5021929308" evidence="5">
    <location>
        <begin position="23"/>
        <end position="802"/>
    </location>
</feature>
<sequence length="802" mass="89353" precursor="true">MRSFRCCLYLLCVTTIPLSLSAEEFNRTKLPIAQPPFKGKIGVKASESVKDFPQEIKAPKGAPNVLIILTDDVGFGASSTFGGPIPTPTFDRLAKAGLRYNQFHTTALCSPTRAALITGRNHHTAATGGIMEIGVGYPGYNTLVRKSCGTIGQILKFNGYNTSWFGKNHNVPDWHTSQAGPFDLWPVGLGFEYFYGFVGGDTSQWTPALVENTRPVEPPANDPNYNFDEDMADRAINWIRMQHAVAPDKPFLCYYATGTAHAPHHAPKAWIEKFKGQFDQGWDEVRKETLARQKKLGVVPEGTRLTERSKGIPAWDSMDDRQKELYARMMEVYAAALSHADHQFGRLIDSIDELGQLDNTLVIYIQGDNGASAEGSAQGLLNEMTFFNNIKEDFEEVYRRRDEIGSPTTFNHYPIGWAHAMDAPFQWTKQVASHFGGTRNGMVMSWPARIKNKGAVCSQFHHVIDILPTVLEATQLPAPDSINGITQEPIQGVSMAYTWDDPQAPSKRETQYFEMFANRAIYDKGWIACTTPTTPPWVSVADPVDVIDGYQWELYNIDDDFSESVNLAEKYPEKLKELQRLFYIEAVKNNVLPLDNSKAERLDVKNRPSLTRGRDTFTYYDEMLRIPEGSAPDLKNKSFGISAVVDIPESGAEGLLMTQGGRFCGLGLYVLKGKPVFHYNLCGVERYNVAGKDKLKPGKHVITLDFKYDGGGVGKGGQATLTVDGNKVAVSRIPQTVGYRMSLDETLDIGEDTGTPVSEDYKVPFKFTGDLEKVTIKITEHPLTEEQLQQYRETQVKAALSR</sequence>
<feature type="domain" description="Sulfatase N-terminal" evidence="6">
    <location>
        <begin position="63"/>
        <end position="475"/>
    </location>
</feature>
<gene>
    <name evidence="7" type="primary">atsA_39</name>
    <name evidence="7" type="ORF">HG66A1_43750</name>
</gene>
<dbReference type="InterPro" id="IPR000917">
    <property type="entry name" value="Sulfatase_N"/>
</dbReference>
<evidence type="ECO:0000256" key="1">
    <source>
        <dbReference type="ARBA" id="ARBA00008779"/>
    </source>
</evidence>
<dbReference type="GO" id="GO:0046872">
    <property type="term" value="F:metal ion binding"/>
    <property type="evidence" value="ECO:0007669"/>
    <property type="project" value="UniProtKB-KW"/>
</dbReference>
<dbReference type="CDD" id="cd16025">
    <property type="entry name" value="PAS_like"/>
    <property type="match status" value="1"/>
</dbReference>
<dbReference type="PROSITE" id="PS00523">
    <property type="entry name" value="SULFATASE_1"/>
    <property type="match status" value="1"/>
</dbReference>
<dbReference type="GO" id="GO:0004065">
    <property type="term" value="F:arylsulfatase activity"/>
    <property type="evidence" value="ECO:0007669"/>
    <property type="project" value="UniProtKB-EC"/>
</dbReference>